<dbReference type="PANTHER" id="PTHR46621">
    <property type="entry name" value="SNRNA-ACTIVATING PROTEIN COMPLEX SUBUNIT 4"/>
    <property type="match status" value="1"/>
</dbReference>
<dbReference type="EMBL" id="AUWU02000003">
    <property type="protein sequence ID" value="KAH0575423.1"/>
    <property type="molecule type" value="Genomic_DNA"/>
</dbReference>
<keyword evidence="2 7" id="KW-0238">DNA-binding</keyword>
<dbReference type="SMART" id="SM00717">
    <property type="entry name" value="SANT"/>
    <property type="match status" value="2"/>
</dbReference>
<feature type="domain" description="Myb-like" evidence="5">
    <location>
        <begin position="58"/>
        <end position="103"/>
    </location>
</feature>
<gene>
    <name evidence="7" type="ORF">SS50377_12327</name>
    <name evidence="8" type="ORF">SS50377_23056</name>
</gene>
<evidence type="ECO:0000259" key="5">
    <source>
        <dbReference type="PROSITE" id="PS50090"/>
    </source>
</evidence>
<dbReference type="GO" id="GO:0000978">
    <property type="term" value="F:RNA polymerase II cis-regulatory region sequence-specific DNA binding"/>
    <property type="evidence" value="ECO:0007669"/>
    <property type="project" value="TreeGrafter"/>
</dbReference>
<dbReference type="AlphaFoldDB" id="V6LTQ9"/>
<name>V6LTQ9_9EUKA</name>
<organism evidence="7">
    <name type="scientific">Spironucleus salmonicida</name>
    <dbReference type="NCBI Taxonomy" id="348837"/>
    <lineage>
        <taxon>Eukaryota</taxon>
        <taxon>Metamonada</taxon>
        <taxon>Diplomonadida</taxon>
        <taxon>Hexamitidae</taxon>
        <taxon>Hexamitinae</taxon>
        <taxon>Spironucleus</taxon>
    </lineage>
</organism>
<sequence length="157" mass="18438">MDLQNQFADLLQHKPPPCDLNQFYGIDYNLQIAISLADHINIPFGVYKQKLRSAKLYWTKEQDSALQIALQDHPENWKFAAQEVSKLGEKNSQQCQQRWRRVLMPKLVKGRWSTEEDSELLTLLNIHGTNYLKIDSLMPTRSYVQIRNRIQKLKGKK</sequence>
<evidence type="ECO:0000313" key="7">
    <source>
        <dbReference type="EMBL" id="EST47633.1"/>
    </source>
</evidence>
<dbReference type="InterPro" id="IPR009057">
    <property type="entry name" value="Homeodomain-like_sf"/>
</dbReference>
<dbReference type="Gene3D" id="1.10.10.60">
    <property type="entry name" value="Homeodomain-like"/>
    <property type="match status" value="2"/>
</dbReference>
<dbReference type="InterPro" id="IPR017930">
    <property type="entry name" value="Myb_dom"/>
</dbReference>
<evidence type="ECO:0000256" key="3">
    <source>
        <dbReference type="ARBA" id="ARBA00023163"/>
    </source>
</evidence>
<dbReference type="PROSITE" id="PS50090">
    <property type="entry name" value="MYB_LIKE"/>
    <property type="match status" value="2"/>
</dbReference>
<feature type="domain" description="Myb-like" evidence="5">
    <location>
        <begin position="104"/>
        <end position="154"/>
    </location>
</feature>
<evidence type="ECO:0000256" key="2">
    <source>
        <dbReference type="ARBA" id="ARBA00023125"/>
    </source>
</evidence>
<dbReference type="InterPro" id="IPR001005">
    <property type="entry name" value="SANT/Myb"/>
</dbReference>
<evidence type="ECO:0000256" key="1">
    <source>
        <dbReference type="ARBA" id="ARBA00023015"/>
    </source>
</evidence>
<accession>V6LTQ9</accession>
<dbReference type="OrthoDB" id="2143914at2759"/>
<proteinExistence type="predicted"/>
<dbReference type="GO" id="GO:0001006">
    <property type="term" value="F:RNA polymerase III type 3 promoter sequence-specific DNA binding"/>
    <property type="evidence" value="ECO:0007669"/>
    <property type="project" value="TreeGrafter"/>
</dbReference>
<reference evidence="7 8" key="1">
    <citation type="journal article" date="2014" name="PLoS Genet.">
        <title>The Genome of Spironucleus salmonicida Highlights a Fish Pathogen Adapted to Fluctuating Environments.</title>
        <authorList>
            <person name="Xu F."/>
            <person name="Jerlstrom-Hultqvist J."/>
            <person name="Einarsson E."/>
            <person name="Astvaldsson A."/>
            <person name="Svard S.G."/>
            <person name="Andersson J.O."/>
        </authorList>
    </citation>
    <scope>NUCLEOTIDE SEQUENCE</scope>
    <source>
        <strain evidence="8">ATCC 50377</strain>
    </source>
</reference>
<evidence type="ECO:0000256" key="4">
    <source>
        <dbReference type="ARBA" id="ARBA00023242"/>
    </source>
</evidence>
<keyword evidence="4" id="KW-0539">Nucleus</keyword>
<dbReference type="GO" id="GO:0042796">
    <property type="term" value="P:snRNA transcription by RNA polymerase III"/>
    <property type="evidence" value="ECO:0007669"/>
    <property type="project" value="TreeGrafter"/>
</dbReference>
<dbReference type="Pfam" id="PF13921">
    <property type="entry name" value="Myb_DNA-bind_6"/>
    <property type="match status" value="1"/>
</dbReference>
<keyword evidence="3" id="KW-0804">Transcription</keyword>
<dbReference type="SUPFAM" id="SSF46689">
    <property type="entry name" value="Homeodomain-like"/>
    <property type="match status" value="1"/>
</dbReference>
<protein>
    <submittedName>
        <fullName evidence="7">Myb-like DNA-binding domain-containing protein</fullName>
    </submittedName>
</protein>
<keyword evidence="9" id="KW-1185">Reference proteome</keyword>
<feature type="domain" description="HTH myb-type" evidence="6">
    <location>
        <begin position="104"/>
        <end position="157"/>
    </location>
</feature>
<keyword evidence="1" id="KW-0805">Transcription regulation</keyword>
<dbReference type="PROSITE" id="PS51294">
    <property type="entry name" value="HTH_MYB"/>
    <property type="match status" value="1"/>
</dbReference>
<reference evidence="8" key="2">
    <citation type="submission" date="2020-12" db="EMBL/GenBank/DDBJ databases">
        <title>New Spironucleus salmonicida genome in near-complete chromosomes.</title>
        <authorList>
            <person name="Xu F."/>
            <person name="Kurt Z."/>
            <person name="Jimenez-Gonzalez A."/>
            <person name="Astvaldsson A."/>
            <person name="Andersson J.O."/>
            <person name="Svard S.G."/>
        </authorList>
    </citation>
    <scope>NUCLEOTIDE SEQUENCE</scope>
    <source>
        <strain evidence="8">ATCC 50377</strain>
    </source>
</reference>
<dbReference type="EMBL" id="KI546038">
    <property type="protein sequence ID" value="EST47633.1"/>
    <property type="molecule type" value="Genomic_DNA"/>
</dbReference>
<dbReference type="GO" id="GO:0019185">
    <property type="term" value="C:snRNA-activating protein complex"/>
    <property type="evidence" value="ECO:0007669"/>
    <property type="project" value="TreeGrafter"/>
</dbReference>
<dbReference type="GO" id="GO:0042795">
    <property type="term" value="P:snRNA transcription by RNA polymerase II"/>
    <property type="evidence" value="ECO:0007669"/>
    <property type="project" value="TreeGrafter"/>
</dbReference>
<evidence type="ECO:0000313" key="8">
    <source>
        <dbReference type="EMBL" id="KAH0575423.1"/>
    </source>
</evidence>
<dbReference type="CDD" id="cd00167">
    <property type="entry name" value="SANT"/>
    <property type="match status" value="2"/>
</dbReference>
<dbReference type="VEuPathDB" id="GiardiaDB:SS50377_23056"/>
<dbReference type="InterPro" id="IPR051575">
    <property type="entry name" value="Myb-like_DNA-bd"/>
</dbReference>
<dbReference type="PANTHER" id="PTHR46621:SF1">
    <property type="entry name" value="SNRNA-ACTIVATING PROTEIN COMPLEX SUBUNIT 4"/>
    <property type="match status" value="1"/>
</dbReference>
<evidence type="ECO:0000313" key="9">
    <source>
        <dbReference type="Proteomes" id="UP000018208"/>
    </source>
</evidence>
<evidence type="ECO:0000259" key="6">
    <source>
        <dbReference type="PROSITE" id="PS51294"/>
    </source>
</evidence>
<dbReference type="Proteomes" id="UP000018208">
    <property type="component" value="Unassembled WGS sequence"/>
</dbReference>